<comment type="cofactor">
    <cofactor evidence="1">
        <name>a divalent metal cation</name>
        <dbReference type="ChEBI" id="CHEBI:60240"/>
    </cofactor>
</comment>
<evidence type="ECO:0000256" key="1">
    <source>
        <dbReference type="HAMAP-Rule" id="MF_02243"/>
    </source>
</evidence>
<comment type="function">
    <text evidence="1">Catalyzes the epimerization of D-tagaturonate (D-TagA) to D-fructuronate (D-FruA).</text>
</comment>
<dbReference type="eggNOG" id="ENOG502Z82R">
    <property type="taxonomic scope" value="Bacteria"/>
</dbReference>
<proteinExistence type="inferred from homology"/>
<accession>D2R2D8</accession>
<feature type="binding site" evidence="1">
    <location>
        <position position="271"/>
    </location>
    <ligand>
        <name>a divalent metal cation</name>
        <dbReference type="ChEBI" id="CHEBI:60240"/>
    </ligand>
</feature>
<comment type="catalytic activity">
    <reaction evidence="1">
        <text>keto-D-tagaturonate = keto-D-fructuronate</text>
        <dbReference type="Rhea" id="RHEA:51656"/>
        <dbReference type="ChEBI" id="CHEBI:17886"/>
        <dbReference type="ChEBI" id="CHEBI:59881"/>
        <dbReference type="EC" id="5.1.2.7"/>
    </reaction>
</comment>
<comment type="caution">
    <text evidence="1">Lacks conserved residue(s) required for the propagation of feature annotation.</text>
</comment>
<dbReference type="OrthoDB" id="9797992at2"/>
<dbReference type="EC" id="5.1.2.7" evidence="1"/>
<name>D2R2D8_PIRSD</name>
<dbReference type="EMBL" id="CP001848">
    <property type="protein sequence ID" value="ADB15047.1"/>
    <property type="molecule type" value="Genomic_DNA"/>
</dbReference>
<dbReference type="STRING" id="530564.Psta_0357"/>
<feature type="binding site" evidence="1">
    <location>
        <position position="87"/>
    </location>
    <ligand>
        <name>a divalent metal cation</name>
        <dbReference type="ChEBI" id="CHEBI:60240"/>
    </ligand>
</feature>
<dbReference type="GO" id="GO:0016856">
    <property type="term" value="F:racemase and epimerase activity, acting on hydroxy acids and derivatives"/>
    <property type="evidence" value="ECO:0007669"/>
    <property type="project" value="UniProtKB-UniRule"/>
</dbReference>
<protein>
    <recommendedName>
        <fullName evidence="1">Tagaturonate/fructuronate epimerase</fullName>
        <shortName evidence="1">D-TagA/D-FruA epimerase</shortName>
        <ecNumber evidence="1">5.1.2.7</ecNumber>
    </recommendedName>
</protein>
<feature type="active site" description="Proton acceptor" evidence="1">
    <location>
        <position position="86"/>
    </location>
</feature>
<organism evidence="2 3">
    <name type="scientific">Pirellula staleyi (strain ATCC 27377 / DSM 6068 / ICPB 4128)</name>
    <name type="common">Pirella staleyi</name>
    <dbReference type="NCBI Taxonomy" id="530564"/>
    <lineage>
        <taxon>Bacteria</taxon>
        <taxon>Pseudomonadati</taxon>
        <taxon>Planctomycetota</taxon>
        <taxon>Planctomycetia</taxon>
        <taxon>Pirellulales</taxon>
        <taxon>Pirellulaceae</taxon>
        <taxon>Pirellula</taxon>
    </lineage>
</organism>
<comment type="similarity">
    <text evidence="1">Belongs to the UxaE family.</text>
</comment>
<feature type="active site" description="Proton donor" evidence="1">
    <location>
        <position position="196"/>
    </location>
</feature>
<dbReference type="AlphaFoldDB" id="D2R2D8"/>
<dbReference type="InterPro" id="IPR032586">
    <property type="entry name" value="UxaE"/>
</dbReference>
<keyword evidence="1" id="KW-0479">Metal-binding</keyword>
<dbReference type="GO" id="GO:0046872">
    <property type="term" value="F:metal ion binding"/>
    <property type="evidence" value="ECO:0007669"/>
    <property type="project" value="UniProtKB-UniRule"/>
</dbReference>
<evidence type="ECO:0000313" key="3">
    <source>
        <dbReference type="Proteomes" id="UP000001887"/>
    </source>
</evidence>
<keyword evidence="3" id="KW-1185">Reference proteome</keyword>
<dbReference type="HOGENOM" id="CLU_038563_0_0_0"/>
<reference evidence="2 3" key="1">
    <citation type="journal article" date="2009" name="Stand. Genomic Sci.">
        <title>Complete genome sequence of Pirellula staleyi type strain (ATCC 27377).</title>
        <authorList>
            <person name="Clum A."/>
            <person name="Tindall B.J."/>
            <person name="Sikorski J."/>
            <person name="Ivanova N."/>
            <person name="Mavrommatis K."/>
            <person name="Lucas S."/>
            <person name="Glavina del Rio T."/>
            <person name="Nolan M."/>
            <person name="Chen F."/>
            <person name="Tice H."/>
            <person name="Pitluck S."/>
            <person name="Cheng J.F."/>
            <person name="Chertkov O."/>
            <person name="Brettin T."/>
            <person name="Han C."/>
            <person name="Detter J.C."/>
            <person name="Kuske C."/>
            <person name="Bruce D."/>
            <person name="Goodwin L."/>
            <person name="Ovchinikova G."/>
            <person name="Pati A."/>
            <person name="Mikhailova N."/>
            <person name="Chen A."/>
            <person name="Palaniappan K."/>
            <person name="Land M."/>
            <person name="Hauser L."/>
            <person name="Chang Y.J."/>
            <person name="Jeffries C.D."/>
            <person name="Chain P."/>
            <person name="Rohde M."/>
            <person name="Goker M."/>
            <person name="Bristow J."/>
            <person name="Eisen J.A."/>
            <person name="Markowitz V."/>
            <person name="Hugenholtz P."/>
            <person name="Kyrpides N.C."/>
            <person name="Klenk H.P."/>
            <person name="Lapidus A."/>
        </authorList>
    </citation>
    <scope>NUCLEOTIDE SEQUENCE [LARGE SCALE GENOMIC DNA]</scope>
    <source>
        <strain evidence="3">ATCC 27377 / DSM 6068 / ICPB 4128</strain>
    </source>
</reference>
<dbReference type="Pfam" id="PF16257">
    <property type="entry name" value="UxaE"/>
    <property type="match status" value="1"/>
</dbReference>
<sequence>MALLPIRPPQPLGLAPSFGFGDRLGLATLGHVDAMRSHSGPILPVFAQQSMRELSRTGRRPADVLTDTTFALESTGYTGIWGADADHITTQEHLNATAGAGFTLFTIDPTHHVDPHADSYAPAVLEHRYRDLRDDIGWADDYFGKQYVFAGETVVFEPLAVKRAAVKFGLAIAHAIKLAAHVDRLVAKKGSQYELELCIDETPQRTTALEHFIIADQCLKSSVRLTSIALNYVGDLEPAIDYQGSLEEWTEALRLHRAVAVALGPYKLSLHNGSDKFSLYKILANETQGQFHVKTAGTSYLEALRVAARRERRLFRRIVDFARGRFEADRATYLVSSRLSQAPTAAAISDDARLEQLYLDEPAGRQILHVTFGSVLTDSALGPMLRDVLVEHPDIHREVLAAHLKKHLVSLESGLP</sequence>
<keyword evidence="1" id="KW-0413">Isomerase</keyword>
<dbReference type="KEGG" id="psl:Psta_0357"/>
<gene>
    <name evidence="1" type="primary">uxaE</name>
    <name evidence="2" type="ordered locus">Psta_0357</name>
</gene>
<evidence type="ECO:0000313" key="2">
    <source>
        <dbReference type="EMBL" id="ADB15047.1"/>
    </source>
</evidence>
<dbReference type="HAMAP" id="MF_02243">
    <property type="entry name" value="UxaE"/>
    <property type="match status" value="1"/>
</dbReference>
<dbReference type="Proteomes" id="UP000001887">
    <property type="component" value="Chromosome"/>
</dbReference>